<dbReference type="EMBL" id="CP137080">
    <property type="protein sequence ID" value="WOQ69837.1"/>
    <property type="molecule type" value="Genomic_DNA"/>
</dbReference>
<gene>
    <name evidence="2" type="ORF">RYJ27_00905</name>
</gene>
<accession>A0AAU0MIJ9</accession>
<dbReference type="SUPFAM" id="SSF47413">
    <property type="entry name" value="lambda repressor-like DNA-binding domains"/>
    <property type="match status" value="1"/>
</dbReference>
<protein>
    <submittedName>
        <fullName evidence="2">Helix-turn-helix transcriptional regulator</fullName>
    </submittedName>
</protein>
<sequence length="101" mass="11305">MPDANSPVREPDFAAMRLRLARLRQQRGWSYNELAARSGVGRNTLVTLENGKPRKEDGPPETHGTLLTWYRIAEALDMTLGELLAPLQPHRSPDASASQQR</sequence>
<dbReference type="InterPro" id="IPR001387">
    <property type="entry name" value="Cro/C1-type_HTH"/>
</dbReference>
<dbReference type="KEGG" id="mliy:RYJ27_00905"/>
<reference evidence="2 3" key="1">
    <citation type="submission" date="2023-10" db="EMBL/GenBank/DDBJ databases">
        <title>Y20.</title>
        <authorList>
            <person name="Zhang G."/>
            <person name="Ding Y."/>
        </authorList>
    </citation>
    <scope>NUCLEOTIDE SEQUENCE [LARGE SCALE GENOMIC DNA]</scope>
    <source>
        <strain evidence="2 3">Y20</strain>
    </source>
</reference>
<dbReference type="Pfam" id="PF13560">
    <property type="entry name" value="HTH_31"/>
    <property type="match status" value="1"/>
</dbReference>
<evidence type="ECO:0000313" key="2">
    <source>
        <dbReference type="EMBL" id="WOQ69837.1"/>
    </source>
</evidence>
<dbReference type="PROSITE" id="PS50943">
    <property type="entry name" value="HTH_CROC1"/>
    <property type="match status" value="1"/>
</dbReference>
<proteinExistence type="predicted"/>
<feature type="domain" description="HTH cro/C1-type" evidence="1">
    <location>
        <begin position="20"/>
        <end position="83"/>
    </location>
</feature>
<dbReference type="GO" id="GO:0003677">
    <property type="term" value="F:DNA binding"/>
    <property type="evidence" value="ECO:0007669"/>
    <property type="project" value="InterPro"/>
</dbReference>
<dbReference type="Gene3D" id="1.10.260.40">
    <property type="entry name" value="lambda repressor-like DNA-binding domains"/>
    <property type="match status" value="1"/>
</dbReference>
<organism evidence="2 3">
    <name type="scientific">Microbacterium limosum</name>
    <dbReference type="NCBI Taxonomy" id="3079935"/>
    <lineage>
        <taxon>Bacteria</taxon>
        <taxon>Bacillati</taxon>
        <taxon>Actinomycetota</taxon>
        <taxon>Actinomycetes</taxon>
        <taxon>Micrococcales</taxon>
        <taxon>Microbacteriaceae</taxon>
        <taxon>Microbacterium</taxon>
    </lineage>
</organism>
<evidence type="ECO:0000313" key="3">
    <source>
        <dbReference type="Proteomes" id="UP001329313"/>
    </source>
</evidence>
<dbReference type="InterPro" id="IPR010982">
    <property type="entry name" value="Lambda_DNA-bd_dom_sf"/>
</dbReference>
<dbReference type="SMART" id="SM00530">
    <property type="entry name" value="HTH_XRE"/>
    <property type="match status" value="1"/>
</dbReference>
<name>A0AAU0MIJ9_9MICO</name>
<evidence type="ECO:0000259" key="1">
    <source>
        <dbReference type="PROSITE" id="PS50943"/>
    </source>
</evidence>
<keyword evidence="3" id="KW-1185">Reference proteome</keyword>
<dbReference type="AlphaFoldDB" id="A0AAU0MIJ9"/>
<dbReference type="Proteomes" id="UP001329313">
    <property type="component" value="Chromosome"/>
</dbReference>
<dbReference type="CDD" id="cd00093">
    <property type="entry name" value="HTH_XRE"/>
    <property type="match status" value="1"/>
</dbReference>
<dbReference type="RefSeq" id="WP_330170931.1">
    <property type="nucleotide sequence ID" value="NZ_CP137080.1"/>
</dbReference>